<name>A0A1K2IFY2_9FLAO</name>
<dbReference type="EMBL" id="FPKW01000002">
    <property type="protein sequence ID" value="SFZ91184.1"/>
    <property type="molecule type" value="Genomic_DNA"/>
</dbReference>
<evidence type="ECO:0000256" key="2">
    <source>
        <dbReference type="ARBA" id="ARBA00022448"/>
    </source>
</evidence>
<dbReference type="SUPFAM" id="SSF56935">
    <property type="entry name" value="Porins"/>
    <property type="match status" value="1"/>
</dbReference>
<dbReference type="Gene3D" id="2.40.170.20">
    <property type="entry name" value="TonB-dependent receptor, beta-barrel domain"/>
    <property type="match status" value="1"/>
</dbReference>
<keyword evidence="4 8" id="KW-0812">Transmembrane</keyword>
<feature type="domain" description="TonB-dependent receptor plug" evidence="12">
    <location>
        <begin position="54"/>
        <end position="169"/>
    </location>
</feature>
<dbReference type="AlphaFoldDB" id="A0A1K2IFY2"/>
<dbReference type="InterPro" id="IPR037066">
    <property type="entry name" value="Plug_dom_sf"/>
</dbReference>
<evidence type="ECO:0000256" key="1">
    <source>
        <dbReference type="ARBA" id="ARBA00004571"/>
    </source>
</evidence>
<feature type="domain" description="TonB-dependent receptor-like beta-barrel" evidence="11">
    <location>
        <begin position="348"/>
        <end position="741"/>
    </location>
</feature>
<protein>
    <submittedName>
        <fullName evidence="13">TonB-linked outer membrane protein, SusC/RagA family</fullName>
    </submittedName>
</protein>
<evidence type="ECO:0000256" key="4">
    <source>
        <dbReference type="ARBA" id="ARBA00022692"/>
    </source>
</evidence>
<evidence type="ECO:0000256" key="8">
    <source>
        <dbReference type="PROSITE-ProRule" id="PRU01360"/>
    </source>
</evidence>
<dbReference type="InterPro" id="IPR000531">
    <property type="entry name" value="Beta-barrel_TonB"/>
</dbReference>
<evidence type="ECO:0000256" key="5">
    <source>
        <dbReference type="ARBA" id="ARBA00023077"/>
    </source>
</evidence>
<keyword evidence="10" id="KW-0732">Signal</keyword>
<evidence type="ECO:0000259" key="12">
    <source>
        <dbReference type="Pfam" id="PF07715"/>
    </source>
</evidence>
<evidence type="ECO:0000256" key="6">
    <source>
        <dbReference type="ARBA" id="ARBA00023136"/>
    </source>
</evidence>
<reference evidence="14" key="1">
    <citation type="submission" date="2016-10" db="EMBL/GenBank/DDBJ databases">
        <authorList>
            <person name="Varghese N."/>
            <person name="Submissions S."/>
        </authorList>
    </citation>
    <scope>NUCLEOTIDE SEQUENCE [LARGE SCALE GENOMIC DNA]</scope>
    <source>
        <strain evidence="14">SUR2</strain>
    </source>
</reference>
<keyword evidence="7 8" id="KW-0998">Cell outer membrane</keyword>
<dbReference type="GO" id="GO:0009279">
    <property type="term" value="C:cell outer membrane"/>
    <property type="evidence" value="ECO:0007669"/>
    <property type="project" value="UniProtKB-SubCell"/>
</dbReference>
<dbReference type="InterPro" id="IPR039426">
    <property type="entry name" value="TonB-dep_rcpt-like"/>
</dbReference>
<evidence type="ECO:0000256" key="9">
    <source>
        <dbReference type="RuleBase" id="RU003357"/>
    </source>
</evidence>
<dbReference type="STRING" id="1612149.SAMN05216324_102161"/>
<proteinExistence type="inferred from homology"/>
<dbReference type="Proteomes" id="UP000182034">
    <property type="component" value="Unassembled WGS sequence"/>
</dbReference>
<accession>A0A1K2IFY2</accession>
<organism evidence="13 14">
    <name type="scientific">Chryseobacterium limigenitum</name>
    <dbReference type="NCBI Taxonomy" id="1612149"/>
    <lineage>
        <taxon>Bacteria</taxon>
        <taxon>Pseudomonadati</taxon>
        <taxon>Bacteroidota</taxon>
        <taxon>Flavobacteriia</taxon>
        <taxon>Flavobacteriales</taxon>
        <taxon>Weeksellaceae</taxon>
        <taxon>Chryseobacterium group</taxon>
        <taxon>Chryseobacterium</taxon>
    </lineage>
</organism>
<dbReference type="Pfam" id="PF07715">
    <property type="entry name" value="Plug"/>
    <property type="match status" value="1"/>
</dbReference>
<dbReference type="Gene3D" id="2.170.130.10">
    <property type="entry name" value="TonB-dependent receptor, plug domain"/>
    <property type="match status" value="1"/>
</dbReference>
<evidence type="ECO:0000256" key="10">
    <source>
        <dbReference type="SAM" id="SignalP"/>
    </source>
</evidence>
<dbReference type="InterPro" id="IPR012910">
    <property type="entry name" value="Plug_dom"/>
</dbReference>
<keyword evidence="5 9" id="KW-0798">TonB box</keyword>
<comment type="similarity">
    <text evidence="8 9">Belongs to the TonB-dependent receptor family.</text>
</comment>
<feature type="signal peptide" evidence="10">
    <location>
        <begin position="1"/>
        <end position="22"/>
    </location>
</feature>
<evidence type="ECO:0000313" key="13">
    <source>
        <dbReference type="EMBL" id="SFZ91184.1"/>
    </source>
</evidence>
<evidence type="ECO:0000256" key="3">
    <source>
        <dbReference type="ARBA" id="ARBA00022452"/>
    </source>
</evidence>
<feature type="chain" id="PRO_5012543681" evidence="10">
    <location>
        <begin position="23"/>
        <end position="951"/>
    </location>
</feature>
<evidence type="ECO:0000256" key="7">
    <source>
        <dbReference type="ARBA" id="ARBA00023237"/>
    </source>
</evidence>
<sequence>MNVKLRVLSAGALFFLGQAAFAQTTKKDTVPKETKIEEVIITGSYGIRQTAEQITGASVKVKADQLERPSAVSIEGALQGQVTGLMSTASSGQPGANSITLIRGLGSLTSGNNPLYILDGVPIPSGDISGLLTSQNALSLINPADIDNIEVLKDGVATAVYGSRGANGVIVITTKSGKKGKSDINFTTEIGAGDVAFEKFKMLNAEESTKLFGLSLFNAGQAADLQDGYDIAQSEYAWDGVSNYDWNKAVRRANPAFSRYNVNYSGGVGNLSIYASMGYLQQEGISRDSKFDRYNGALRADWKASDKLKFNMSINLSRSVQKGATDGSSFGNPTFTGRLMSPTQSIYNPDGSYNTNLYYINATFNPVGIQNENLEKGIFNKIITSVGADYQFLPNFRYTSNFGLDYTSGNELLYWNPDFGDGLNAGDTNGNGNLYRTFNNYFTWNWYNFVHFNKVFAEKHDVSVSVGFEATRTEREFNSSQKQGFPAGTRIKYADAGTNAVDMTGSADFRSLVGYVGRVSYTFNKYLTLAGSFRRDGYTGFTDYYGNFWGTGLSFDFGKAGILPGFFKSLKLRASYGQNGNQAAGPYAKIDQYSYNSSYISNNAGFISNVAPAEGLYWEKSDKSNIGLDFTFGKNGSIYGTVEVYRNNNTDQIFNVPNPASTGFTTLTKNLADSYSKGLEATLGFRVGSAEGLSWNTKFNYSYNDSRIKSLNGEVNPTAIDGNKAWLPGHNPTEFYMRLWAGVDPKNGDPLWYTDDTKTATTNNSGLAKLSFTGKHALPTHIGSWYNELNYKNLKLSFLINYQGNYSVYDRWAFVYDSSGQYGYLNQLSSALYDSWTTDNTNASQPKYVYGGNKNANAASTRYLFDGDHIRLRNIELGYRFTKDALNIKGINGIYVYARGINLYTYAFDKNLYFDPESNSNAFTYTASNLGVYDQTQPNLRQYMLGFSIDF</sequence>
<dbReference type="InterPro" id="IPR023996">
    <property type="entry name" value="TonB-dep_OMP_SusC/RagA"/>
</dbReference>
<keyword evidence="3 8" id="KW-1134">Transmembrane beta strand</keyword>
<dbReference type="PROSITE" id="PS52016">
    <property type="entry name" value="TONB_DEPENDENT_REC_3"/>
    <property type="match status" value="1"/>
</dbReference>
<keyword evidence="14" id="KW-1185">Reference proteome</keyword>
<dbReference type="InterPro" id="IPR036942">
    <property type="entry name" value="Beta-barrel_TonB_sf"/>
</dbReference>
<dbReference type="RefSeq" id="WP_072407270.1">
    <property type="nucleotide sequence ID" value="NZ_FPKW01000002.1"/>
</dbReference>
<dbReference type="InterPro" id="IPR023997">
    <property type="entry name" value="TonB-dep_OMP_SusC/RagA_CS"/>
</dbReference>
<comment type="subcellular location">
    <subcellularLocation>
        <location evidence="1 8">Cell outer membrane</location>
        <topology evidence="1 8">Multi-pass membrane protein</topology>
    </subcellularLocation>
</comment>
<evidence type="ECO:0000313" key="14">
    <source>
        <dbReference type="Proteomes" id="UP000182034"/>
    </source>
</evidence>
<dbReference type="NCBIfam" id="TIGR04056">
    <property type="entry name" value="OMP_RagA_SusC"/>
    <property type="match status" value="1"/>
</dbReference>
<gene>
    <name evidence="13" type="ORF">SAMN05216324_102161</name>
</gene>
<dbReference type="OrthoDB" id="9768177at2"/>
<evidence type="ECO:0000259" key="11">
    <source>
        <dbReference type="Pfam" id="PF00593"/>
    </source>
</evidence>
<keyword evidence="6 8" id="KW-0472">Membrane</keyword>
<dbReference type="Pfam" id="PF00593">
    <property type="entry name" value="TonB_dep_Rec_b-barrel"/>
    <property type="match status" value="1"/>
</dbReference>
<keyword evidence="2 8" id="KW-0813">Transport</keyword>
<dbReference type="NCBIfam" id="TIGR04057">
    <property type="entry name" value="SusC_RagA_signa"/>
    <property type="match status" value="1"/>
</dbReference>